<dbReference type="Pfam" id="PF02037">
    <property type="entry name" value="SAP"/>
    <property type="match status" value="1"/>
</dbReference>
<sequence>MIQSVHSKKTLCLDLEDYLTKLHQGCEKTMQVQKKMKKANNENFEIPSFNNYEIILQYNYNAQQLKDIAKKHKLKVTGNKQQLVNRIFVFLKLSSFAVKLQKIWRGKIQRIFNEAHGPAYKNYKLCTNTTDFFTMDPLEDLPLFNFFSYKDTDGFIYGFDIVSIYNLIYKTKGQVLNPYNRNEIPLTIIGTLRKVLRLGKVFNIEIDTEIKDITSELTNKKNIELRTLDLFQNIDSLGNYSNSTWFLSLNRQQLNKFLRELLDIWSYRAQLTNETKRLICPPVGNPFRNICLQSISQETRLEHLQKPILEVMEKMVNSGVDKDSRSLGAYYVLGALTLVNENAALSLPWLFQSVAYF</sequence>
<protein>
    <recommendedName>
        <fullName evidence="1">SAP domain-containing protein</fullName>
    </recommendedName>
</protein>
<dbReference type="InterPro" id="IPR036361">
    <property type="entry name" value="SAP_dom_sf"/>
</dbReference>
<organism evidence="2">
    <name type="scientific">viral metagenome</name>
    <dbReference type="NCBI Taxonomy" id="1070528"/>
    <lineage>
        <taxon>unclassified sequences</taxon>
        <taxon>metagenomes</taxon>
        <taxon>organismal metagenomes</taxon>
    </lineage>
</organism>
<dbReference type="Gene3D" id="1.10.720.30">
    <property type="entry name" value="SAP domain"/>
    <property type="match status" value="1"/>
</dbReference>
<dbReference type="EMBL" id="MN739029">
    <property type="protein sequence ID" value="QHT36005.1"/>
    <property type="molecule type" value="Genomic_DNA"/>
</dbReference>
<name>A0A6C0FA16_9ZZZZ</name>
<accession>A0A6C0FA16</accession>
<evidence type="ECO:0000259" key="1">
    <source>
        <dbReference type="Pfam" id="PF02037"/>
    </source>
</evidence>
<dbReference type="InterPro" id="IPR003034">
    <property type="entry name" value="SAP_dom"/>
</dbReference>
<proteinExistence type="predicted"/>
<feature type="domain" description="SAP" evidence="1">
    <location>
        <begin position="62"/>
        <end position="87"/>
    </location>
</feature>
<evidence type="ECO:0000313" key="2">
    <source>
        <dbReference type="EMBL" id="QHT36005.1"/>
    </source>
</evidence>
<reference evidence="2" key="1">
    <citation type="journal article" date="2020" name="Nature">
        <title>Giant virus diversity and host interactions through global metagenomics.</title>
        <authorList>
            <person name="Schulz F."/>
            <person name="Roux S."/>
            <person name="Paez-Espino D."/>
            <person name="Jungbluth S."/>
            <person name="Walsh D.A."/>
            <person name="Denef V.J."/>
            <person name="McMahon K.D."/>
            <person name="Konstantinidis K.T."/>
            <person name="Eloe-Fadrosh E.A."/>
            <person name="Kyrpides N.C."/>
            <person name="Woyke T."/>
        </authorList>
    </citation>
    <scope>NUCLEOTIDE SEQUENCE</scope>
    <source>
        <strain evidence="2">GVMAG-M-3300009182-46</strain>
    </source>
</reference>
<dbReference type="SUPFAM" id="SSF68906">
    <property type="entry name" value="SAP domain"/>
    <property type="match status" value="1"/>
</dbReference>
<dbReference type="AlphaFoldDB" id="A0A6C0FA16"/>